<name>A0A5J9T282_9POAL</name>
<proteinExistence type="predicted"/>
<dbReference type="PROSITE" id="PS50097">
    <property type="entry name" value="BTB"/>
    <property type="match status" value="1"/>
</dbReference>
<dbReference type="InterPro" id="IPR000210">
    <property type="entry name" value="BTB/POZ_dom"/>
</dbReference>
<dbReference type="Gene3D" id="2.60.210.10">
    <property type="entry name" value="Apoptosis, Tumor Necrosis Factor Receptor Associated Protein 2, Chain A"/>
    <property type="match status" value="1"/>
</dbReference>
<keyword evidence="5" id="KW-1185">Reference proteome</keyword>
<comment type="caution">
    <text evidence="4">The sequence shown here is derived from an EMBL/GenBank/DDBJ whole genome shotgun (WGS) entry which is preliminary data.</text>
</comment>
<dbReference type="InterPro" id="IPR008974">
    <property type="entry name" value="TRAF-like"/>
</dbReference>
<dbReference type="InterPro" id="IPR045005">
    <property type="entry name" value="BPM1-6"/>
</dbReference>
<dbReference type="Gene3D" id="3.30.710.10">
    <property type="entry name" value="Potassium Channel Kv1.1, Chain A"/>
    <property type="match status" value="1"/>
</dbReference>
<dbReference type="EMBL" id="RWGY01000051">
    <property type="protein sequence ID" value="TVU04978.1"/>
    <property type="molecule type" value="Genomic_DNA"/>
</dbReference>
<dbReference type="SUPFAM" id="SSF54695">
    <property type="entry name" value="POZ domain"/>
    <property type="match status" value="1"/>
</dbReference>
<dbReference type="Proteomes" id="UP000324897">
    <property type="component" value="Unassembled WGS sequence"/>
</dbReference>
<evidence type="ECO:0000313" key="4">
    <source>
        <dbReference type="EMBL" id="TVU04978.1"/>
    </source>
</evidence>
<dbReference type="CDD" id="cd00121">
    <property type="entry name" value="MATH"/>
    <property type="match status" value="1"/>
</dbReference>
<dbReference type="Gramene" id="TVU04978">
    <property type="protein sequence ID" value="TVU04978"/>
    <property type="gene ID" value="EJB05_48125"/>
</dbReference>
<dbReference type="SMART" id="SM00225">
    <property type="entry name" value="BTB"/>
    <property type="match status" value="1"/>
</dbReference>
<dbReference type="OrthoDB" id="693342at2759"/>
<protein>
    <recommendedName>
        <fullName evidence="3">BTB domain-containing protein</fullName>
    </recommendedName>
</protein>
<comment type="pathway">
    <text evidence="1">Protein modification; protein ubiquitination.</text>
</comment>
<reference evidence="4 5" key="1">
    <citation type="journal article" date="2019" name="Sci. Rep.">
        <title>A high-quality genome of Eragrostis curvula grass provides insights into Poaceae evolution and supports new strategies to enhance forage quality.</title>
        <authorList>
            <person name="Carballo J."/>
            <person name="Santos B.A.C.M."/>
            <person name="Zappacosta D."/>
            <person name="Garbus I."/>
            <person name="Selva J.P."/>
            <person name="Gallo C.A."/>
            <person name="Diaz A."/>
            <person name="Albertini E."/>
            <person name="Caccamo M."/>
            <person name="Echenique V."/>
        </authorList>
    </citation>
    <scope>NUCLEOTIDE SEQUENCE [LARGE SCALE GENOMIC DNA]</scope>
    <source>
        <strain evidence="5">cv. Victoria</strain>
        <tissue evidence="4">Leaf</tissue>
    </source>
</reference>
<dbReference type="InterPro" id="IPR002083">
    <property type="entry name" value="MATH/TRAF_dom"/>
</dbReference>
<evidence type="ECO:0000256" key="1">
    <source>
        <dbReference type="ARBA" id="ARBA00004906"/>
    </source>
</evidence>
<feature type="non-terminal residue" evidence="4">
    <location>
        <position position="1"/>
    </location>
</feature>
<feature type="region of interest" description="Disordered" evidence="2">
    <location>
        <begin position="1"/>
        <end position="24"/>
    </location>
</feature>
<evidence type="ECO:0000256" key="2">
    <source>
        <dbReference type="SAM" id="MobiDB-lite"/>
    </source>
</evidence>
<accession>A0A5J9T282</accession>
<dbReference type="SUPFAM" id="SSF49599">
    <property type="entry name" value="TRAF domain-like"/>
    <property type="match status" value="1"/>
</dbReference>
<dbReference type="AlphaFoldDB" id="A0A5J9T282"/>
<organism evidence="4 5">
    <name type="scientific">Eragrostis curvula</name>
    <name type="common">weeping love grass</name>
    <dbReference type="NCBI Taxonomy" id="38414"/>
    <lineage>
        <taxon>Eukaryota</taxon>
        <taxon>Viridiplantae</taxon>
        <taxon>Streptophyta</taxon>
        <taxon>Embryophyta</taxon>
        <taxon>Tracheophyta</taxon>
        <taxon>Spermatophyta</taxon>
        <taxon>Magnoliopsida</taxon>
        <taxon>Liliopsida</taxon>
        <taxon>Poales</taxon>
        <taxon>Poaceae</taxon>
        <taxon>PACMAD clade</taxon>
        <taxon>Chloridoideae</taxon>
        <taxon>Eragrostideae</taxon>
        <taxon>Eragrostidinae</taxon>
        <taxon>Eragrostis</taxon>
    </lineage>
</organism>
<evidence type="ECO:0000259" key="3">
    <source>
        <dbReference type="PROSITE" id="PS50097"/>
    </source>
</evidence>
<feature type="domain" description="BTB" evidence="3">
    <location>
        <begin position="89"/>
        <end position="156"/>
    </location>
</feature>
<dbReference type="PANTHER" id="PTHR26379:SF469">
    <property type="entry name" value="MAB1"/>
    <property type="match status" value="1"/>
</dbReference>
<sequence>MDRNGQASSSHEERIAQIYPPDGDRNQDWGWPRFVKRSDLKSSVYARNGVVTIMCGVIIERESLDDPLCIPRSDIGSHFGKLLDSTEGSDVLFVIGGDTFPAHRAVLAARSPVFKAQLFGSMADAKMPSITMHDITSATFKAMLRFVYTDSLPEDDELELGDSPTPIEVFQDLLAVADRYALDRLKLICARKLWEIMSEEENFKKVVLTDGYIQLAQKFPSILAELREKALNQSVNAS</sequence>
<evidence type="ECO:0000313" key="5">
    <source>
        <dbReference type="Proteomes" id="UP000324897"/>
    </source>
</evidence>
<dbReference type="CDD" id="cd18280">
    <property type="entry name" value="BTB_POZ_BPM_plant"/>
    <property type="match status" value="1"/>
</dbReference>
<dbReference type="Pfam" id="PF00651">
    <property type="entry name" value="BTB"/>
    <property type="match status" value="1"/>
</dbReference>
<dbReference type="InterPro" id="IPR011333">
    <property type="entry name" value="SKP1/BTB/POZ_sf"/>
</dbReference>
<gene>
    <name evidence="4" type="ORF">EJB05_48125</name>
</gene>
<dbReference type="GO" id="GO:0016567">
    <property type="term" value="P:protein ubiquitination"/>
    <property type="evidence" value="ECO:0007669"/>
    <property type="project" value="InterPro"/>
</dbReference>
<dbReference type="PANTHER" id="PTHR26379">
    <property type="entry name" value="BTB/POZ AND MATH DOMAIN-CONTAINING PROTEIN 1"/>
    <property type="match status" value="1"/>
</dbReference>